<proteinExistence type="predicted"/>
<keyword evidence="4" id="KW-1185">Reference proteome</keyword>
<feature type="chain" id="PRO_5035895113" evidence="2">
    <location>
        <begin position="27"/>
        <end position="83"/>
    </location>
</feature>
<sequence length="83" mass="9347">MLATAEKGSLLPLLLTLMPCIRELLGDHLYDSDPSPARPDMKKHRPDHTFDLKGRNPLGCGDESDEELRVQTLLDKVPNFHPE</sequence>
<gene>
    <name evidence="3" type="ORF">KC19_VG200200</name>
</gene>
<dbReference type="EMBL" id="CM026426">
    <property type="protein sequence ID" value="KAG0573682.1"/>
    <property type="molecule type" value="Genomic_DNA"/>
</dbReference>
<evidence type="ECO:0000313" key="3">
    <source>
        <dbReference type="EMBL" id="KAG0573682.1"/>
    </source>
</evidence>
<reference evidence="3" key="1">
    <citation type="submission" date="2020-06" db="EMBL/GenBank/DDBJ databases">
        <title>WGS assembly of Ceratodon purpureus strain R40.</title>
        <authorList>
            <person name="Carey S.B."/>
            <person name="Jenkins J."/>
            <person name="Shu S."/>
            <person name="Lovell J.T."/>
            <person name="Sreedasyam A."/>
            <person name="Maumus F."/>
            <person name="Tiley G.P."/>
            <person name="Fernandez-Pozo N."/>
            <person name="Barry K."/>
            <person name="Chen C."/>
            <person name="Wang M."/>
            <person name="Lipzen A."/>
            <person name="Daum C."/>
            <person name="Saski C.A."/>
            <person name="Payton A.C."/>
            <person name="Mcbreen J.C."/>
            <person name="Conrad R.E."/>
            <person name="Kollar L.M."/>
            <person name="Olsson S."/>
            <person name="Huttunen S."/>
            <person name="Landis J.B."/>
            <person name="Wickett N.J."/>
            <person name="Johnson M.G."/>
            <person name="Rensing S.A."/>
            <person name="Grimwood J."/>
            <person name="Schmutz J."/>
            <person name="Mcdaniel S.F."/>
        </authorList>
    </citation>
    <scope>NUCLEOTIDE SEQUENCE</scope>
    <source>
        <strain evidence="3">R40</strain>
    </source>
</reference>
<evidence type="ECO:0000313" key="4">
    <source>
        <dbReference type="Proteomes" id="UP000822688"/>
    </source>
</evidence>
<protein>
    <submittedName>
        <fullName evidence="3">Uncharacterized protein</fullName>
    </submittedName>
</protein>
<evidence type="ECO:0000256" key="1">
    <source>
        <dbReference type="SAM" id="MobiDB-lite"/>
    </source>
</evidence>
<dbReference type="Proteomes" id="UP000822688">
    <property type="component" value="Chromosome V"/>
</dbReference>
<comment type="caution">
    <text evidence="3">The sequence shown here is derived from an EMBL/GenBank/DDBJ whole genome shotgun (WGS) entry which is preliminary data.</text>
</comment>
<dbReference type="AlphaFoldDB" id="A0A8T0HRU0"/>
<feature type="region of interest" description="Disordered" evidence="1">
    <location>
        <begin position="32"/>
        <end position="63"/>
    </location>
</feature>
<organism evidence="3 4">
    <name type="scientific">Ceratodon purpureus</name>
    <name type="common">Fire moss</name>
    <name type="synonym">Dicranum purpureum</name>
    <dbReference type="NCBI Taxonomy" id="3225"/>
    <lineage>
        <taxon>Eukaryota</taxon>
        <taxon>Viridiplantae</taxon>
        <taxon>Streptophyta</taxon>
        <taxon>Embryophyta</taxon>
        <taxon>Bryophyta</taxon>
        <taxon>Bryophytina</taxon>
        <taxon>Bryopsida</taxon>
        <taxon>Dicranidae</taxon>
        <taxon>Pseudoditrichales</taxon>
        <taxon>Ditrichaceae</taxon>
        <taxon>Ceratodon</taxon>
    </lineage>
</organism>
<name>A0A8T0HRU0_CERPU</name>
<accession>A0A8T0HRU0</accession>
<feature type="signal peptide" evidence="2">
    <location>
        <begin position="1"/>
        <end position="26"/>
    </location>
</feature>
<keyword evidence="2" id="KW-0732">Signal</keyword>
<evidence type="ECO:0000256" key="2">
    <source>
        <dbReference type="SAM" id="SignalP"/>
    </source>
</evidence>